<name>B1BVN6_CLOPF</name>
<dbReference type="Proteomes" id="UP000005337">
    <property type="component" value="Unassembled WGS sequence"/>
</dbReference>
<protein>
    <submittedName>
        <fullName evidence="1">Uncharacterized protein</fullName>
    </submittedName>
</protein>
<evidence type="ECO:0000313" key="1">
    <source>
        <dbReference type="EMBL" id="EDT14257.1"/>
    </source>
</evidence>
<comment type="caution">
    <text evidence="1">The sequence shown here is derived from an EMBL/GenBank/DDBJ whole genome shotgun (WGS) entry which is preliminary data.</text>
</comment>
<gene>
    <name evidence="1" type="ORF">AC3_A0316</name>
</gene>
<dbReference type="AlphaFoldDB" id="B1BVN6"/>
<accession>B1BVN6</accession>
<reference evidence="1 2" key="1">
    <citation type="submission" date="2007-07" db="EMBL/GenBank/DDBJ databases">
        <title>Annotation of Clostridium perfringens E str. JGS1987.</title>
        <authorList>
            <person name="Paulsen I."/>
            <person name="Sebastian Y."/>
        </authorList>
    </citation>
    <scope>NUCLEOTIDE SEQUENCE [LARGE SCALE GENOMIC DNA]</scope>
    <source>
        <strain evidence="2">E str. JGS1987</strain>
    </source>
</reference>
<evidence type="ECO:0000313" key="2">
    <source>
        <dbReference type="Proteomes" id="UP000005337"/>
    </source>
</evidence>
<sequence>MLIPELALSILTPITNKKIKRFLPRLILISRIKRFNILKDKDELYKKLILKNPLNEDELNFLNENII</sequence>
<dbReference type="RefSeq" id="WP_003464934.1">
    <property type="nucleotide sequence ID" value="NZ_ABDW01000026.1"/>
</dbReference>
<proteinExistence type="predicted"/>
<dbReference type="EMBL" id="ABDW01000026">
    <property type="protein sequence ID" value="EDT14257.1"/>
    <property type="molecule type" value="Genomic_DNA"/>
</dbReference>
<organism evidence="1 2">
    <name type="scientific">Clostridium perfringens E str. JGS1987</name>
    <dbReference type="NCBI Taxonomy" id="451755"/>
    <lineage>
        <taxon>Bacteria</taxon>
        <taxon>Bacillati</taxon>
        <taxon>Bacillota</taxon>
        <taxon>Clostridia</taxon>
        <taxon>Eubacteriales</taxon>
        <taxon>Clostridiaceae</taxon>
        <taxon>Clostridium</taxon>
    </lineage>
</organism>